<reference evidence="1 2" key="1">
    <citation type="submission" date="2020-08" db="EMBL/GenBank/DDBJ databases">
        <title>Genomic Encyclopedia of Type Strains, Phase IV (KMG-IV): sequencing the most valuable type-strain genomes for metagenomic binning, comparative biology and taxonomic classification.</title>
        <authorList>
            <person name="Goeker M."/>
        </authorList>
    </citation>
    <scope>NUCLEOTIDE SEQUENCE [LARGE SCALE GENOMIC DNA]</scope>
    <source>
        <strain evidence="1 2">DSM 29781</strain>
    </source>
</reference>
<organism evidence="1 2">
    <name type="scientific">Quisquiliibacterium transsilvanicum</name>
    <dbReference type="NCBI Taxonomy" id="1549638"/>
    <lineage>
        <taxon>Bacteria</taxon>
        <taxon>Pseudomonadati</taxon>
        <taxon>Pseudomonadota</taxon>
        <taxon>Betaproteobacteria</taxon>
        <taxon>Burkholderiales</taxon>
        <taxon>Burkholderiaceae</taxon>
        <taxon>Quisquiliibacterium</taxon>
    </lineage>
</organism>
<comment type="caution">
    <text evidence="1">The sequence shown here is derived from an EMBL/GenBank/DDBJ whole genome shotgun (WGS) entry which is preliminary data.</text>
</comment>
<keyword evidence="2" id="KW-1185">Reference proteome</keyword>
<sequence length="78" mass="8593">MDDAQSGSTDASAEQAAKLDIRVEATVAAKLNLADCQNAVPMPSVQWRTSQSKSLRASPQSCREAAWCWKRVWSRWPG</sequence>
<dbReference type="AlphaFoldDB" id="A0A7W8HHS1"/>
<name>A0A7W8HHS1_9BURK</name>
<evidence type="ECO:0000313" key="1">
    <source>
        <dbReference type="EMBL" id="MBB5271671.1"/>
    </source>
</evidence>
<protein>
    <submittedName>
        <fullName evidence="1">Uncharacterized protein</fullName>
    </submittedName>
</protein>
<dbReference type="Proteomes" id="UP000532440">
    <property type="component" value="Unassembled WGS sequence"/>
</dbReference>
<dbReference type="RefSeq" id="WP_183966249.1">
    <property type="nucleotide sequence ID" value="NZ_BAABEW010000001.1"/>
</dbReference>
<proteinExistence type="predicted"/>
<dbReference type="EMBL" id="JACHGB010000003">
    <property type="protein sequence ID" value="MBB5271671.1"/>
    <property type="molecule type" value="Genomic_DNA"/>
</dbReference>
<evidence type="ECO:0000313" key="2">
    <source>
        <dbReference type="Proteomes" id="UP000532440"/>
    </source>
</evidence>
<accession>A0A7W8HHS1</accession>
<gene>
    <name evidence="1" type="ORF">HNQ70_001681</name>
</gene>